<organism evidence="1 2">
    <name type="scientific">Caerostris extrusa</name>
    <name type="common">Bark spider</name>
    <name type="synonym">Caerostris bankana</name>
    <dbReference type="NCBI Taxonomy" id="172846"/>
    <lineage>
        <taxon>Eukaryota</taxon>
        <taxon>Metazoa</taxon>
        <taxon>Ecdysozoa</taxon>
        <taxon>Arthropoda</taxon>
        <taxon>Chelicerata</taxon>
        <taxon>Arachnida</taxon>
        <taxon>Araneae</taxon>
        <taxon>Araneomorphae</taxon>
        <taxon>Entelegynae</taxon>
        <taxon>Araneoidea</taxon>
        <taxon>Araneidae</taxon>
        <taxon>Caerostris</taxon>
    </lineage>
</organism>
<dbReference type="EMBL" id="BPLR01019016">
    <property type="protein sequence ID" value="GIZ03951.1"/>
    <property type="molecule type" value="Genomic_DNA"/>
</dbReference>
<accession>A0AAV4YD65</accession>
<comment type="caution">
    <text evidence="1">The sequence shown here is derived from an EMBL/GenBank/DDBJ whole genome shotgun (WGS) entry which is preliminary data.</text>
</comment>
<dbReference type="Proteomes" id="UP001054945">
    <property type="component" value="Unassembled WGS sequence"/>
</dbReference>
<keyword evidence="2" id="KW-1185">Reference proteome</keyword>
<evidence type="ECO:0000313" key="2">
    <source>
        <dbReference type="Proteomes" id="UP001054945"/>
    </source>
</evidence>
<protein>
    <submittedName>
        <fullName evidence="1">Uncharacterized protein</fullName>
    </submittedName>
</protein>
<name>A0AAV4YD65_CAEEX</name>
<gene>
    <name evidence="1" type="ORF">CEXT_489071</name>
</gene>
<proteinExistence type="predicted"/>
<sequence length="66" mass="7445">MFFSHGDGISFPQRTIDEVEGGLLDKRTNWDDESDDAGKVAFGKMYESDKVNFEVISTKPMGQLRT</sequence>
<reference evidence="1 2" key="1">
    <citation type="submission" date="2021-06" db="EMBL/GenBank/DDBJ databases">
        <title>Caerostris extrusa draft genome.</title>
        <authorList>
            <person name="Kono N."/>
            <person name="Arakawa K."/>
        </authorList>
    </citation>
    <scope>NUCLEOTIDE SEQUENCE [LARGE SCALE GENOMIC DNA]</scope>
</reference>
<evidence type="ECO:0000313" key="1">
    <source>
        <dbReference type="EMBL" id="GIZ03951.1"/>
    </source>
</evidence>
<dbReference type="AlphaFoldDB" id="A0AAV4YD65"/>